<dbReference type="AlphaFoldDB" id="A0A318XIP3"/>
<evidence type="ECO:0000256" key="4">
    <source>
        <dbReference type="ARBA" id="ARBA00022679"/>
    </source>
</evidence>
<evidence type="ECO:0000256" key="1">
    <source>
        <dbReference type="ARBA" id="ARBA00001232"/>
    </source>
</evidence>
<dbReference type="Pfam" id="PF02504">
    <property type="entry name" value="FA_synthesis"/>
    <property type="match status" value="1"/>
</dbReference>
<keyword evidence="5 10" id="KW-0443">Lipid metabolism</keyword>
<evidence type="ECO:0000256" key="7">
    <source>
        <dbReference type="ARBA" id="ARBA00023264"/>
    </source>
</evidence>
<comment type="catalytic activity">
    <reaction evidence="1 10">
        <text>a fatty acyl-[ACP] + phosphate = an acyl phosphate + holo-[ACP]</text>
        <dbReference type="Rhea" id="RHEA:42292"/>
        <dbReference type="Rhea" id="RHEA-COMP:9685"/>
        <dbReference type="Rhea" id="RHEA-COMP:14125"/>
        <dbReference type="ChEBI" id="CHEBI:43474"/>
        <dbReference type="ChEBI" id="CHEBI:59918"/>
        <dbReference type="ChEBI" id="CHEBI:64479"/>
        <dbReference type="ChEBI" id="CHEBI:138651"/>
        <dbReference type="EC" id="2.3.1.274"/>
    </reaction>
</comment>
<accession>A0A318XIP3</accession>
<sequence>MINIIVDAMGGDNAPKAIIDGCIEAVNMQEGFKITLVGKGEVIKKILDDNKFDRNRIDIVNANEVIAGDDTPTKAIKNKKDSSMVVGFNLLKEKKGDAFISAGNTGALMTGALLLIGRIKGIDRPSLPALVPSKKNMVLIIDAGMNTVCRPINYLQFAIMGSIYMKLIYKLQSPKIGLLNVGSEDAKGNDTLKNAFRLLSSGPVNFIGNMEGNDITSGDVDVAVCDGYVGNVSLKLFEGAGSLLLKEIKGIFTKNMITKLCYLLMKSAFKDFKSKFDPDELAGAPVLGVKELVIKSHGSSKAKTIRSAILKRAIPLIQCEVLNEIKNQFENMEVKPSDDEIS</sequence>
<comment type="function">
    <text evidence="10">Catalyzes the reversible formation of acyl-phosphate (acyl-PO(4)) from acyl-[acyl-carrier-protein] (acyl-ACP). This enzyme utilizes acyl-ACP as fatty acyl donor, but not acyl-CoA.</text>
</comment>
<dbReference type="OrthoDB" id="9806408at2"/>
<reference evidence="11 12" key="1">
    <citation type="submission" date="2018-06" db="EMBL/GenBank/DDBJ databases">
        <title>Genomic Encyclopedia of Type Strains, Phase I: the one thousand microbial genomes (KMG-I) project.</title>
        <authorList>
            <person name="Kyrpides N."/>
        </authorList>
    </citation>
    <scope>NUCLEOTIDE SEQUENCE [LARGE SCALE GENOMIC DNA]</scope>
    <source>
        <strain evidence="11 12">DSM 19573</strain>
    </source>
</reference>
<name>A0A318XIP3_9FIRM</name>
<evidence type="ECO:0000313" key="11">
    <source>
        <dbReference type="EMBL" id="PYG87055.1"/>
    </source>
</evidence>
<dbReference type="Proteomes" id="UP000248132">
    <property type="component" value="Unassembled WGS sequence"/>
</dbReference>
<dbReference type="PIRSF" id="PIRSF002465">
    <property type="entry name" value="Phsphlp_syn_PlsX"/>
    <property type="match status" value="1"/>
</dbReference>
<evidence type="ECO:0000256" key="10">
    <source>
        <dbReference type="HAMAP-Rule" id="MF_00019"/>
    </source>
</evidence>
<dbReference type="NCBIfam" id="TIGR00182">
    <property type="entry name" value="plsX"/>
    <property type="match status" value="1"/>
</dbReference>
<dbReference type="GO" id="GO:0008654">
    <property type="term" value="P:phospholipid biosynthetic process"/>
    <property type="evidence" value="ECO:0007669"/>
    <property type="project" value="UniProtKB-KW"/>
</dbReference>
<dbReference type="EMBL" id="QKMR01000014">
    <property type="protein sequence ID" value="PYG87055.1"/>
    <property type="molecule type" value="Genomic_DNA"/>
</dbReference>
<evidence type="ECO:0000256" key="9">
    <source>
        <dbReference type="ARBA" id="ARBA00046608"/>
    </source>
</evidence>
<organism evidence="11 12">
    <name type="scientific">Ruminiclostridium sufflavum DSM 19573</name>
    <dbReference type="NCBI Taxonomy" id="1121337"/>
    <lineage>
        <taxon>Bacteria</taxon>
        <taxon>Bacillati</taxon>
        <taxon>Bacillota</taxon>
        <taxon>Clostridia</taxon>
        <taxon>Eubacteriales</taxon>
        <taxon>Oscillospiraceae</taxon>
        <taxon>Ruminiclostridium</taxon>
    </lineage>
</organism>
<dbReference type="EC" id="2.3.1.274" evidence="8 10"/>
<gene>
    <name evidence="10" type="primary">plsX</name>
    <name evidence="11" type="ORF">LY28_02438</name>
</gene>
<dbReference type="Gene3D" id="3.40.718.10">
    <property type="entry name" value="Isopropylmalate Dehydrogenase"/>
    <property type="match status" value="1"/>
</dbReference>
<comment type="subunit">
    <text evidence="9 10">Homodimer. Probably interacts with PlsY.</text>
</comment>
<dbReference type="PANTHER" id="PTHR30100:SF1">
    <property type="entry name" value="PHOSPHATE ACYLTRANSFERASE"/>
    <property type="match status" value="1"/>
</dbReference>
<dbReference type="GO" id="GO:0005737">
    <property type="term" value="C:cytoplasm"/>
    <property type="evidence" value="ECO:0007669"/>
    <property type="project" value="UniProtKB-SubCell"/>
</dbReference>
<comment type="similarity">
    <text evidence="10">Belongs to the PlsX family.</text>
</comment>
<comment type="pathway">
    <text evidence="10">Lipid metabolism; phospholipid metabolism.</text>
</comment>
<keyword evidence="3 10" id="KW-0444">Lipid biosynthesis</keyword>
<keyword evidence="4 10" id="KW-0808">Transferase</keyword>
<evidence type="ECO:0000256" key="8">
    <source>
        <dbReference type="ARBA" id="ARBA00024069"/>
    </source>
</evidence>
<comment type="subcellular location">
    <subcellularLocation>
        <location evidence="10">Cytoplasm</location>
    </subcellularLocation>
    <text evidence="10">Associated with the membrane possibly through PlsY.</text>
</comment>
<evidence type="ECO:0000313" key="12">
    <source>
        <dbReference type="Proteomes" id="UP000248132"/>
    </source>
</evidence>
<keyword evidence="6 10" id="KW-0594">Phospholipid biosynthesis</keyword>
<evidence type="ECO:0000256" key="5">
    <source>
        <dbReference type="ARBA" id="ARBA00023098"/>
    </source>
</evidence>
<evidence type="ECO:0000256" key="6">
    <source>
        <dbReference type="ARBA" id="ARBA00023209"/>
    </source>
</evidence>
<dbReference type="InterPro" id="IPR012281">
    <property type="entry name" value="Phospholipid_synth_PlsX-like"/>
</dbReference>
<keyword evidence="2 10" id="KW-0963">Cytoplasm</keyword>
<dbReference type="GO" id="GO:0006633">
    <property type="term" value="P:fatty acid biosynthetic process"/>
    <property type="evidence" value="ECO:0007669"/>
    <property type="project" value="UniProtKB-UniRule"/>
</dbReference>
<dbReference type="HAMAP" id="MF_00019">
    <property type="entry name" value="PlsX"/>
    <property type="match status" value="1"/>
</dbReference>
<evidence type="ECO:0000256" key="3">
    <source>
        <dbReference type="ARBA" id="ARBA00022516"/>
    </source>
</evidence>
<dbReference type="InterPro" id="IPR003664">
    <property type="entry name" value="FA_synthesis"/>
</dbReference>
<comment type="caution">
    <text evidence="11">The sequence shown here is derived from an EMBL/GenBank/DDBJ whole genome shotgun (WGS) entry which is preliminary data.</text>
</comment>
<dbReference type="GO" id="GO:0043811">
    <property type="term" value="F:phosphate:acyl-[acyl carrier protein] acyltransferase activity"/>
    <property type="evidence" value="ECO:0007669"/>
    <property type="project" value="UniProtKB-UniRule"/>
</dbReference>
<keyword evidence="12" id="KW-1185">Reference proteome</keyword>
<dbReference type="PANTHER" id="PTHR30100">
    <property type="entry name" value="FATTY ACID/PHOSPHOLIPID SYNTHESIS PROTEIN PLSX"/>
    <property type="match status" value="1"/>
</dbReference>
<dbReference type="SUPFAM" id="SSF53659">
    <property type="entry name" value="Isocitrate/Isopropylmalate dehydrogenase-like"/>
    <property type="match status" value="1"/>
</dbReference>
<proteinExistence type="inferred from homology"/>
<protein>
    <recommendedName>
        <fullName evidence="8 10">Phosphate acyltransferase</fullName>
        <ecNumber evidence="8 10">2.3.1.274</ecNumber>
    </recommendedName>
    <alternativeName>
        <fullName evidence="10">Acyl-ACP phosphotransacylase</fullName>
    </alternativeName>
    <alternativeName>
        <fullName evidence="10">Acyl-[acyl-carrier-protein]--phosphate acyltransferase</fullName>
    </alternativeName>
    <alternativeName>
        <fullName evidence="10">Phosphate-acyl-ACP acyltransferase</fullName>
    </alternativeName>
</protein>
<dbReference type="UniPathway" id="UPA00085"/>
<keyword evidence="11" id="KW-0012">Acyltransferase</keyword>
<evidence type="ECO:0000256" key="2">
    <source>
        <dbReference type="ARBA" id="ARBA00022490"/>
    </source>
</evidence>
<keyword evidence="7 10" id="KW-1208">Phospholipid metabolism</keyword>